<dbReference type="InterPro" id="IPR013976">
    <property type="entry name" value="HDOD"/>
</dbReference>
<dbReference type="Gene3D" id="1.10.3210.10">
    <property type="entry name" value="Hypothetical protein af1432"/>
    <property type="match status" value="1"/>
</dbReference>
<keyword evidence="4" id="KW-1185">Reference proteome</keyword>
<dbReference type="InterPro" id="IPR052340">
    <property type="entry name" value="RNase_Y/CdgJ"/>
</dbReference>
<dbReference type="RefSeq" id="WP_021169466.1">
    <property type="nucleotide sequence ID" value="NZ_CTRP01000003.1"/>
</dbReference>
<feature type="domain" description="EAL" evidence="1">
    <location>
        <begin position="1"/>
        <end position="208"/>
    </location>
</feature>
<organism evidence="3 4">
    <name type="scientific">Sporomusa ovata</name>
    <dbReference type="NCBI Taxonomy" id="2378"/>
    <lineage>
        <taxon>Bacteria</taxon>
        <taxon>Bacillati</taxon>
        <taxon>Bacillota</taxon>
        <taxon>Negativicutes</taxon>
        <taxon>Selenomonadales</taxon>
        <taxon>Sporomusaceae</taxon>
        <taxon>Sporomusa</taxon>
    </lineage>
</organism>
<dbReference type="Gene3D" id="3.20.20.450">
    <property type="entry name" value="EAL domain"/>
    <property type="match status" value="1"/>
</dbReference>
<name>A0A0U1KVP2_9FIRM</name>
<dbReference type="InterPro" id="IPR001633">
    <property type="entry name" value="EAL_dom"/>
</dbReference>
<dbReference type="Pfam" id="PF00563">
    <property type="entry name" value="EAL"/>
    <property type="match status" value="1"/>
</dbReference>
<dbReference type="Pfam" id="PF08668">
    <property type="entry name" value="HDOD"/>
    <property type="match status" value="1"/>
</dbReference>
<reference evidence="4" key="1">
    <citation type="submission" date="2015-03" db="EMBL/GenBank/DDBJ databases">
        <authorList>
            <person name="Nijsse Bart"/>
        </authorList>
    </citation>
    <scope>NUCLEOTIDE SEQUENCE [LARGE SCALE GENOMIC DNA]</scope>
</reference>
<dbReference type="PIRSF" id="PIRSF003180">
    <property type="entry name" value="DiGMPpdiest_YuxH"/>
    <property type="match status" value="1"/>
</dbReference>
<protein>
    <submittedName>
        <fullName evidence="3">Predicted signal transduction protein</fullName>
    </submittedName>
</protein>
<feature type="domain" description="HDOD" evidence="2">
    <location>
        <begin position="202"/>
        <end position="390"/>
    </location>
</feature>
<dbReference type="InterPro" id="IPR014408">
    <property type="entry name" value="dGMP_Pdiesterase_EAL/HD-GYP"/>
</dbReference>
<proteinExistence type="predicted"/>
<evidence type="ECO:0000313" key="4">
    <source>
        <dbReference type="Proteomes" id="UP000049855"/>
    </source>
</evidence>
<evidence type="ECO:0000313" key="3">
    <source>
        <dbReference type="EMBL" id="CQR70744.1"/>
    </source>
</evidence>
<dbReference type="SUPFAM" id="SSF141868">
    <property type="entry name" value="EAL domain-like"/>
    <property type="match status" value="1"/>
</dbReference>
<dbReference type="EMBL" id="CTRP01000003">
    <property type="protein sequence ID" value="CQR70744.1"/>
    <property type="molecule type" value="Genomic_DNA"/>
</dbReference>
<gene>
    <name evidence="3" type="ORF">SpAn4DRAFT_1722</name>
</gene>
<dbReference type="SUPFAM" id="SSF109604">
    <property type="entry name" value="HD-domain/PDEase-like"/>
    <property type="match status" value="1"/>
</dbReference>
<dbReference type="PANTHER" id="PTHR33525">
    <property type="match status" value="1"/>
</dbReference>
<dbReference type="AlphaFoldDB" id="A0A0U1KVP2"/>
<evidence type="ECO:0000259" key="1">
    <source>
        <dbReference type="PROSITE" id="PS50883"/>
    </source>
</evidence>
<dbReference type="SMART" id="SM00052">
    <property type="entry name" value="EAL"/>
    <property type="match status" value="1"/>
</dbReference>
<accession>A0A0U1KVP2</accession>
<dbReference type="PROSITE" id="PS51833">
    <property type="entry name" value="HDOD"/>
    <property type="match status" value="1"/>
</dbReference>
<dbReference type="Proteomes" id="UP000049855">
    <property type="component" value="Unassembled WGS sequence"/>
</dbReference>
<evidence type="ECO:0000259" key="2">
    <source>
        <dbReference type="PROSITE" id="PS51833"/>
    </source>
</evidence>
<dbReference type="InterPro" id="IPR035919">
    <property type="entry name" value="EAL_sf"/>
</dbReference>
<dbReference type="PANTHER" id="PTHR33525:SF4">
    <property type="entry name" value="CYCLIC DI-GMP PHOSPHODIESTERASE CDGJ"/>
    <property type="match status" value="1"/>
</dbReference>
<sequence>MEQPNEIHVARQPIFDTALNVFAYELLFRSNFINMYDGTDGDQATHSVIANSFLLIGMETLTNGKKAFINFTANSLQNNIPAMLPKKLVAVEILEDIIPNEKILRVCKKLKQDGYLLVLDDFVFKPQFLPFIELADIIKVDFRTTPRNERQQLIRRLQNYRVKFLAEKVETQEEFQDARSMGYSYFQGYFFCKPSVLSGKNLPAYKANHLHILQEINRPELELSQIEYIIKRDVSLSYKLLRFINSAFFGFKSTISSLRQALTLLGQKELIKWVSIVALKGIADNKPGELILESLIRARFSEILASGKMMKHRVADAFLMGMFSHIDVLLDRPLQEILDEIRLDEEIKYALLDIAPNQFSILYKLIQTYEKGDWEAYSGYAKELELNEQTVLKAYRESLVWAHDLIMVN</sequence>
<dbReference type="PROSITE" id="PS50883">
    <property type="entry name" value="EAL"/>
    <property type="match status" value="1"/>
</dbReference>